<keyword evidence="3" id="KW-1185">Reference proteome</keyword>
<proteinExistence type="predicted"/>
<evidence type="ECO:0000256" key="1">
    <source>
        <dbReference type="SAM" id="MobiDB-lite"/>
    </source>
</evidence>
<gene>
    <name evidence="2" type="ORF">SEPMUDRAFT_124530</name>
</gene>
<protein>
    <submittedName>
        <fullName evidence="2">Uncharacterized protein</fullName>
    </submittedName>
</protein>
<evidence type="ECO:0000313" key="3">
    <source>
        <dbReference type="Proteomes" id="UP000016931"/>
    </source>
</evidence>
<dbReference type="AlphaFoldDB" id="M3D855"/>
<evidence type="ECO:0000313" key="2">
    <source>
        <dbReference type="EMBL" id="EMF14330.1"/>
    </source>
</evidence>
<sequence length="233" mass="23206">MILAYTTIFYSTTNITAAAYSHPASSRVCLVNLGMTISQKSLPPSTLTHTVHWSAEYVVNVDEQTSGRTNIFPDPKASGMKPQYSSTSQGSSKTGSLNTTSTAASGGSASGSQSGDNGVGSGPQSTSMMKYQEIAVTSSAQGSSEHVLGAAGGSASAAPYESANAAPHESASAAPYESASPASYASARPAPYESASPASYASASPASYESASPASYGSGSPASYGSGSPASYG</sequence>
<feature type="region of interest" description="Disordered" evidence="1">
    <location>
        <begin position="66"/>
        <end position="126"/>
    </location>
</feature>
<name>M3D855_SPHMS</name>
<organism evidence="2 3">
    <name type="scientific">Sphaerulina musiva (strain SO2202)</name>
    <name type="common">Poplar stem canker fungus</name>
    <name type="synonym">Septoria musiva</name>
    <dbReference type="NCBI Taxonomy" id="692275"/>
    <lineage>
        <taxon>Eukaryota</taxon>
        <taxon>Fungi</taxon>
        <taxon>Dikarya</taxon>
        <taxon>Ascomycota</taxon>
        <taxon>Pezizomycotina</taxon>
        <taxon>Dothideomycetes</taxon>
        <taxon>Dothideomycetidae</taxon>
        <taxon>Mycosphaerellales</taxon>
        <taxon>Mycosphaerellaceae</taxon>
        <taxon>Sphaerulina</taxon>
    </lineage>
</organism>
<feature type="region of interest" description="Disordered" evidence="1">
    <location>
        <begin position="169"/>
        <end position="233"/>
    </location>
</feature>
<dbReference type="EMBL" id="KB456262">
    <property type="protein sequence ID" value="EMF14330.1"/>
    <property type="molecule type" value="Genomic_DNA"/>
</dbReference>
<dbReference type="Proteomes" id="UP000016931">
    <property type="component" value="Unassembled WGS sequence"/>
</dbReference>
<accession>M3D855</accession>
<dbReference type="HOGENOM" id="CLU_1190528_0_0_1"/>
<dbReference type="RefSeq" id="XP_016762451.1">
    <property type="nucleotide sequence ID" value="XM_016901922.1"/>
</dbReference>
<feature type="compositionally biased region" description="Low complexity" evidence="1">
    <location>
        <begin position="85"/>
        <end position="115"/>
    </location>
</feature>
<reference evidence="2 3" key="1">
    <citation type="journal article" date="2012" name="PLoS Pathog.">
        <title>Diverse lifestyles and strategies of plant pathogenesis encoded in the genomes of eighteen Dothideomycetes fungi.</title>
        <authorList>
            <person name="Ohm R.A."/>
            <person name="Feau N."/>
            <person name="Henrissat B."/>
            <person name="Schoch C.L."/>
            <person name="Horwitz B.A."/>
            <person name="Barry K.W."/>
            <person name="Condon B.J."/>
            <person name="Copeland A.C."/>
            <person name="Dhillon B."/>
            <person name="Glaser F."/>
            <person name="Hesse C.N."/>
            <person name="Kosti I."/>
            <person name="LaButti K."/>
            <person name="Lindquist E.A."/>
            <person name="Lucas S."/>
            <person name="Salamov A.A."/>
            <person name="Bradshaw R.E."/>
            <person name="Ciuffetti L."/>
            <person name="Hamelin R.C."/>
            <person name="Kema G.H.J."/>
            <person name="Lawrence C."/>
            <person name="Scott J.A."/>
            <person name="Spatafora J.W."/>
            <person name="Turgeon B.G."/>
            <person name="de Wit P.J.G.M."/>
            <person name="Zhong S."/>
            <person name="Goodwin S.B."/>
            <person name="Grigoriev I.V."/>
        </authorList>
    </citation>
    <scope>NUCLEOTIDE SEQUENCE [LARGE SCALE GENOMIC DNA]</scope>
    <source>
        <strain evidence="2 3">SO2202</strain>
    </source>
</reference>
<dbReference type="GeneID" id="27899059"/>